<dbReference type="AlphaFoldDB" id="A0AAV7V2B5"/>
<evidence type="ECO:0000313" key="2">
    <source>
        <dbReference type="EMBL" id="KAJ1195565.1"/>
    </source>
</evidence>
<protein>
    <submittedName>
        <fullName evidence="2">Uncharacterized protein</fullName>
    </submittedName>
</protein>
<evidence type="ECO:0000313" key="3">
    <source>
        <dbReference type="Proteomes" id="UP001066276"/>
    </source>
</evidence>
<proteinExistence type="predicted"/>
<gene>
    <name evidence="2" type="ORF">NDU88_004844</name>
</gene>
<feature type="region of interest" description="Disordered" evidence="1">
    <location>
        <begin position="44"/>
        <end position="99"/>
    </location>
</feature>
<organism evidence="2 3">
    <name type="scientific">Pleurodeles waltl</name>
    <name type="common">Iberian ribbed newt</name>
    <dbReference type="NCBI Taxonomy" id="8319"/>
    <lineage>
        <taxon>Eukaryota</taxon>
        <taxon>Metazoa</taxon>
        <taxon>Chordata</taxon>
        <taxon>Craniata</taxon>
        <taxon>Vertebrata</taxon>
        <taxon>Euteleostomi</taxon>
        <taxon>Amphibia</taxon>
        <taxon>Batrachia</taxon>
        <taxon>Caudata</taxon>
        <taxon>Salamandroidea</taxon>
        <taxon>Salamandridae</taxon>
        <taxon>Pleurodelinae</taxon>
        <taxon>Pleurodeles</taxon>
    </lineage>
</organism>
<keyword evidence="3" id="KW-1185">Reference proteome</keyword>
<comment type="caution">
    <text evidence="2">The sequence shown here is derived from an EMBL/GenBank/DDBJ whole genome shotgun (WGS) entry which is preliminary data.</text>
</comment>
<feature type="compositionally biased region" description="Basic and acidic residues" evidence="1">
    <location>
        <begin position="44"/>
        <end position="67"/>
    </location>
</feature>
<name>A0AAV7V2B5_PLEWA</name>
<feature type="compositionally biased region" description="Basic and acidic residues" evidence="1">
    <location>
        <begin position="140"/>
        <end position="150"/>
    </location>
</feature>
<feature type="region of interest" description="Disordered" evidence="1">
    <location>
        <begin position="120"/>
        <end position="156"/>
    </location>
</feature>
<sequence length="156" mass="17266">MDVTITSVAGKGLMLLLCIKCFFYINEEDFFSNTYLHKDMKTSKLVRSDAEPGDATDERTLAGRDARAPAPRPAPESAKEADEQVRPVPQRIVPKVRCQGGSQMADGWVKLVPRRMVPSVESSAKVANGQVKPEPQRTVPRVESRAREADGQLTVW</sequence>
<evidence type="ECO:0000256" key="1">
    <source>
        <dbReference type="SAM" id="MobiDB-lite"/>
    </source>
</evidence>
<dbReference type="EMBL" id="JANPWB010000004">
    <property type="protein sequence ID" value="KAJ1195565.1"/>
    <property type="molecule type" value="Genomic_DNA"/>
</dbReference>
<dbReference type="Proteomes" id="UP001066276">
    <property type="component" value="Chromosome 2_2"/>
</dbReference>
<reference evidence="2" key="1">
    <citation type="journal article" date="2022" name="bioRxiv">
        <title>Sequencing and chromosome-scale assembly of the giantPleurodeles waltlgenome.</title>
        <authorList>
            <person name="Brown T."/>
            <person name="Elewa A."/>
            <person name="Iarovenko S."/>
            <person name="Subramanian E."/>
            <person name="Araus A.J."/>
            <person name="Petzold A."/>
            <person name="Susuki M."/>
            <person name="Suzuki K.-i.T."/>
            <person name="Hayashi T."/>
            <person name="Toyoda A."/>
            <person name="Oliveira C."/>
            <person name="Osipova E."/>
            <person name="Leigh N.D."/>
            <person name="Simon A."/>
            <person name="Yun M.H."/>
        </authorList>
    </citation>
    <scope>NUCLEOTIDE SEQUENCE</scope>
    <source>
        <strain evidence="2">20211129_DDA</strain>
        <tissue evidence="2">Liver</tissue>
    </source>
</reference>
<accession>A0AAV7V2B5</accession>